<feature type="compositionally biased region" description="Low complexity" evidence="1">
    <location>
        <begin position="252"/>
        <end position="267"/>
    </location>
</feature>
<dbReference type="InterPro" id="IPR003615">
    <property type="entry name" value="HNH_nuc"/>
</dbReference>
<accession>A0A7J5B257</accession>
<feature type="compositionally biased region" description="Basic and acidic residues" evidence="1">
    <location>
        <begin position="502"/>
        <end position="520"/>
    </location>
</feature>
<dbReference type="Proteomes" id="UP000490386">
    <property type="component" value="Unassembled WGS sequence"/>
</dbReference>
<feature type="region of interest" description="Disordered" evidence="1">
    <location>
        <begin position="244"/>
        <end position="267"/>
    </location>
</feature>
<evidence type="ECO:0000259" key="2">
    <source>
        <dbReference type="Pfam" id="PF02720"/>
    </source>
</evidence>
<feature type="region of interest" description="Disordered" evidence="1">
    <location>
        <begin position="491"/>
        <end position="537"/>
    </location>
</feature>
<dbReference type="AlphaFoldDB" id="A0A7J5B257"/>
<feature type="region of interest" description="Disordered" evidence="1">
    <location>
        <begin position="1"/>
        <end position="25"/>
    </location>
</feature>
<evidence type="ECO:0000313" key="4">
    <source>
        <dbReference type="Proteomes" id="UP000490386"/>
    </source>
</evidence>
<organism evidence="3 4">
    <name type="scientific">Pseudoclavibacter terrae</name>
    <dbReference type="NCBI Taxonomy" id="1530195"/>
    <lineage>
        <taxon>Bacteria</taxon>
        <taxon>Bacillati</taxon>
        <taxon>Actinomycetota</taxon>
        <taxon>Actinomycetes</taxon>
        <taxon>Micrococcales</taxon>
        <taxon>Microbacteriaceae</taxon>
        <taxon>Pseudoclavibacter</taxon>
    </lineage>
</organism>
<gene>
    <name evidence="3" type="ORF">F8O03_06775</name>
</gene>
<dbReference type="InterPro" id="IPR003870">
    <property type="entry name" value="DUF222"/>
</dbReference>
<comment type="caution">
    <text evidence="3">The sequence shown here is derived from an EMBL/GenBank/DDBJ whole genome shotgun (WGS) entry which is preliminary data.</text>
</comment>
<evidence type="ECO:0000313" key="3">
    <source>
        <dbReference type="EMBL" id="KAB1638110.1"/>
    </source>
</evidence>
<evidence type="ECO:0000256" key="1">
    <source>
        <dbReference type="SAM" id="MobiDB-lite"/>
    </source>
</evidence>
<dbReference type="EMBL" id="WBJX01000002">
    <property type="protein sequence ID" value="KAB1638110.1"/>
    <property type="molecule type" value="Genomic_DNA"/>
</dbReference>
<dbReference type="Pfam" id="PF02720">
    <property type="entry name" value="DUF222"/>
    <property type="match status" value="1"/>
</dbReference>
<keyword evidence="4" id="KW-1185">Reference proteome</keyword>
<proteinExistence type="predicted"/>
<feature type="compositionally biased region" description="Basic and acidic residues" evidence="1">
    <location>
        <begin position="528"/>
        <end position="537"/>
    </location>
</feature>
<feature type="region of interest" description="Disordered" evidence="1">
    <location>
        <begin position="187"/>
        <end position="206"/>
    </location>
</feature>
<reference evidence="3 4" key="1">
    <citation type="submission" date="2019-09" db="EMBL/GenBank/DDBJ databases">
        <title>Phylogeny of genus Pseudoclavibacter and closely related genus.</title>
        <authorList>
            <person name="Li Y."/>
        </authorList>
    </citation>
    <scope>NUCLEOTIDE SEQUENCE [LARGE SCALE GENOMIC DNA]</scope>
    <source>
        <strain evidence="3 4">THG-MD12</strain>
    </source>
</reference>
<sequence>MSVVVRSVGDMQQHREHDLPDPGFDPADPASVAARRAEILALEERAAAMIASGAALQLRAHAAAYDFGHALDVAEGCAESAMHVRSIANEVALVMQVSCGVAQGQLALSSKAQQDFPALAVALDENVVTPAQVHKLVEVGFKVNHEDPVEQAERRALFVEVMLERVRREPLPPQALRKAAERVAEELTGESIDQRHARARRQRRATVEDLGDGMSIIRVTTDTFVAHAIRDRVRKQALAIIKARQKPGDQDGSGSASSAPESASAFGAAVDHARAGDDPALASELKSGVDSGAKSAAALDERSLNEVMSDVVADMLLTSDPMGNSAAAGIQANVQLSIPITTVLADTPGAGQAPALLDGMTPMPIEDAKRLAATAPAFIRVLTHPITGAVQAVDSYKPTAAMRAFLQARDVHCRFIGCRQPAVRCELDHTEDYQHGGKTAVWNLSDFCKNHHIVKHHTAWKVRQLGGGVLEWTTPSGKIYISSPEPHGVVFRPSDQLFRPTDMPRRGEPVHSERRERARPASDGPSTRQDDTTRPPF</sequence>
<name>A0A7J5B257_9MICO</name>
<dbReference type="OrthoDB" id="3261064at2"/>
<protein>
    <submittedName>
        <fullName evidence="3">DUF222 domain-containing protein</fullName>
    </submittedName>
</protein>
<dbReference type="CDD" id="cd00085">
    <property type="entry name" value="HNHc"/>
    <property type="match status" value="1"/>
</dbReference>
<feature type="domain" description="DUF222" evidence="2">
    <location>
        <begin position="54"/>
        <end position="410"/>
    </location>
</feature>